<accession>A0A7S2W948</accession>
<comment type="similarity">
    <text evidence="1">Belongs to the peptidase C1 family.</text>
</comment>
<dbReference type="GO" id="GO:0006508">
    <property type="term" value="P:proteolysis"/>
    <property type="evidence" value="ECO:0007669"/>
    <property type="project" value="InterPro"/>
</dbReference>
<dbReference type="SUPFAM" id="SSF54001">
    <property type="entry name" value="Cysteine proteinases"/>
    <property type="match status" value="1"/>
</dbReference>
<evidence type="ECO:0000313" key="5">
    <source>
        <dbReference type="EMBL" id="CAD9673846.1"/>
    </source>
</evidence>
<gene>
    <name evidence="5" type="ORF">EANT1437_LOCUS7683</name>
</gene>
<dbReference type="PANTHER" id="PTHR12411">
    <property type="entry name" value="CYSTEINE PROTEASE FAMILY C1-RELATED"/>
    <property type="match status" value="1"/>
</dbReference>
<dbReference type="InterPro" id="IPR000668">
    <property type="entry name" value="Peptidase_C1A_C"/>
</dbReference>
<dbReference type="GO" id="GO:0008234">
    <property type="term" value="F:cysteine-type peptidase activity"/>
    <property type="evidence" value="ECO:0007669"/>
    <property type="project" value="InterPro"/>
</dbReference>
<keyword evidence="3" id="KW-0732">Signal</keyword>
<name>A0A7S2W948_9STRA</name>
<evidence type="ECO:0000259" key="4">
    <source>
        <dbReference type="SMART" id="SM00645"/>
    </source>
</evidence>
<feature type="signal peptide" evidence="3">
    <location>
        <begin position="1"/>
        <end position="18"/>
    </location>
</feature>
<evidence type="ECO:0000256" key="1">
    <source>
        <dbReference type="ARBA" id="ARBA00008455"/>
    </source>
</evidence>
<dbReference type="Pfam" id="PF00112">
    <property type="entry name" value="Peptidase_C1"/>
    <property type="match status" value="1"/>
</dbReference>
<proteinExistence type="inferred from homology"/>
<dbReference type="EMBL" id="HBHI01015048">
    <property type="protein sequence ID" value="CAD9673846.1"/>
    <property type="molecule type" value="Transcribed_RNA"/>
</dbReference>
<protein>
    <recommendedName>
        <fullName evidence="4">Peptidase C1A papain C-terminal domain-containing protein</fullName>
    </recommendedName>
</protein>
<dbReference type="PRINTS" id="PR00705">
    <property type="entry name" value="PAPAIN"/>
</dbReference>
<dbReference type="Gene3D" id="3.90.70.10">
    <property type="entry name" value="Cysteine proteinases"/>
    <property type="match status" value="1"/>
</dbReference>
<dbReference type="InterPro" id="IPR025661">
    <property type="entry name" value="Pept_asp_AS"/>
</dbReference>
<feature type="domain" description="Peptidase C1A papain C-terminal" evidence="4">
    <location>
        <begin position="51"/>
        <end position="303"/>
    </location>
</feature>
<reference evidence="5" key="1">
    <citation type="submission" date="2021-01" db="EMBL/GenBank/DDBJ databases">
        <authorList>
            <person name="Corre E."/>
            <person name="Pelletier E."/>
            <person name="Niang G."/>
            <person name="Scheremetjew M."/>
            <person name="Finn R."/>
            <person name="Kale V."/>
            <person name="Holt S."/>
            <person name="Cochrane G."/>
            <person name="Meng A."/>
            <person name="Brown T."/>
            <person name="Cohen L."/>
        </authorList>
    </citation>
    <scope>NUCLEOTIDE SEQUENCE</scope>
    <source>
        <strain evidence="5">CCMP1452</strain>
    </source>
</reference>
<evidence type="ECO:0000256" key="3">
    <source>
        <dbReference type="SAM" id="SignalP"/>
    </source>
</evidence>
<dbReference type="InterPro" id="IPR013128">
    <property type="entry name" value="Peptidase_C1A"/>
</dbReference>
<organism evidence="5">
    <name type="scientific">Eucampia antarctica</name>
    <dbReference type="NCBI Taxonomy" id="49252"/>
    <lineage>
        <taxon>Eukaryota</taxon>
        <taxon>Sar</taxon>
        <taxon>Stramenopiles</taxon>
        <taxon>Ochrophyta</taxon>
        <taxon>Bacillariophyta</taxon>
        <taxon>Mediophyceae</taxon>
        <taxon>Biddulphiophycidae</taxon>
        <taxon>Hemiaulales</taxon>
        <taxon>Hemiaulaceae</taxon>
        <taxon>Eucampia</taxon>
    </lineage>
</organism>
<dbReference type="PROSITE" id="PS00640">
    <property type="entry name" value="THIOL_PROTEASE_ASN"/>
    <property type="match status" value="1"/>
</dbReference>
<dbReference type="FunFam" id="3.90.70.10:FF:000117">
    <property type="entry name" value="Probable papain cysteine protease"/>
    <property type="match status" value="1"/>
</dbReference>
<dbReference type="AlphaFoldDB" id="A0A7S2W948"/>
<feature type="chain" id="PRO_5031361074" description="Peptidase C1A papain C-terminal domain-containing protein" evidence="3">
    <location>
        <begin position="19"/>
        <end position="353"/>
    </location>
</feature>
<sequence length="353" mass="38764">MMLRILSACALLCTMANGQKRFNEIKIMEGHTVFSVVESPLPHTYVDSSSLPETFTWKNKDGESYLTMNRNQHIPQYCGSCWAHGTLSALADRIKIARGAVGPDINLSIQWVLNCGSKIAGSCYGGSTTGAYQLIKDRGFVPFETCEPYMACSSDSKEGFCDYAHTTCELENVCRTCSTFSEHGGTCVGLKTYPYATIKEYGVIRSMDTNEIMTEIYTRGPVSTGVNAEPILNYEGGVFVNADAPKDVNHIVSIVGWGKDTSTGKKHWIVRNSWGEYWGEMGFFRIEMGNDLLGIESEVAWATPGTWTETNVPCDEDGANCSGSESMSTIQKEYVDPSMLMGTEQKSLRAASS</sequence>
<dbReference type="InterPro" id="IPR038765">
    <property type="entry name" value="Papain-like_cys_pep_sf"/>
</dbReference>
<dbReference type="SMART" id="SM00645">
    <property type="entry name" value="Pept_C1"/>
    <property type="match status" value="1"/>
</dbReference>
<evidence type="ECO:0000256" key="2">
    <source>
        <dbReference type="ARBA" id="ARBA00023145"/>
    </source>
</evidence>
<keyword evidence="2" id="KW-0865">Zymogen</keyword>